<feature type="repeat" description="TPR" evidence="9">
    <location>
        <begin position="150"/>
        <end position="183"/>
    </location>
</feature>
<evidence type="ECO:0000256" key="6">
    <source>
        <dbReference type="ARBA" id="ARBA00022777"/>
    </source>
</evidence>
<dbReference type="SMART" id="SM00387">
    <property type="entry name" value="HATPase_c"/>
    <property type="match status" value="1"/>
</dbReference>
<dbReference type="PANTHER" id="PTHR24421">
    <property type="entry name" value="NITRATE/NITRITE SENSOR PROTEIN NARX-RELATED"/>
    <property type="match status" value="1"/>
</dbReference>
<dbReference type="SMART" id="SM00028">
    <property type="entry name" value="TPR"/>
    <property type="match status" value="6"/>
</dbReference>
<reference evidence="14 15" key="1">
    <citation type="journal article" date="2014" name="Int. J. Syst. Evol. Microbiol.">
        <title>Complete genome sequence of Corynebacterium casei LMG S-19264T (=DSM 44701T), isolated from a smear-ripened cheese.</title>
        <authorList>
            <consortium name="US DOE Joint Genome Institute (JGI-PGF)"/>
            <person name="Walter F."/>
            <person name="Albersmeier A."/>
            <person name="Kalinowski J."/>
            <person name="Ruckert C."/>
        </authorList>
    </citation>
    <scope>NUCLEOTIDE SEQUENCE [LARGE SCALE GENOMIC DNA]</scope>
    <source>
        <strain evidence="14 15">KCTC 12866</strain>
    </source>
</reference>
<evidence type="ECO:0000256" key="2">
    <source>
        <dbReference type="ARBA" id="ARBA00012438"/>
    </source>
</evidence>
<keyword evidence="8" id="KW-0902">Two-component regulatory system</keyword>
<keyword evidence="9" id="KW-0802">TPR repeat</keyword>
<keyword evidence="15" id="KW-1185">Reference proteome</keyword>
<feature type="coiled-coil region" evidence="10">
    <location>
        <begin position="353"/>
        <end position="382"/>
    </location>
</feature>
<evidence type="ECO:0000256" key="12">
    <source>
        <dbReference type="SAM" id="SignalP"/>
    </source>
</evidence>
<dbReference type="Pfam" id="PF07730">
    <property type="entry name" value="HisKA_3"/>
    <property type="match status" value="1"/>
</dbReference>
<evidence type="ECO:0000259" key="13">
    <source>
        <dbReference type="SMART" id="SM00387"/>
    </source>
</evidence>
<accession>A0A8J3GAS4</accession>
<keyword evidence="7" id="KW-0067">ATP-binding</keyword>
<name>A0A8J3GAS4_9BACT</name>
<dbReference type="PROSITE" id="PS50005">
    <property type="entry name" value="TPR"/>
    <property type="match status" value="1"/>
</dbReference>
<dbReference type="RefSeq" id="WP_189565595.1">
    <property type="nucleotide sequence ID" value="NZ_BMXF01000003.1"/>
</dbReference>
<feature type="domain" description="Histidine kinase/HSP90-like ATPase" evidence="13">
    <location>
        <begin position="548"/>
        <end position="640"/>
    </location>
</feature>
<dbReference type="InterPro" id="IPR011712">
    <property type="entry name" value="Sig_transdc_His_kin_sub3_dim/P"/>
</dbReference>
<feature type="signal peptide" evidence="12">
    <location>
        <begin position="1"/>
        <end position="19"/>
    </location>
</feature>
<dbReference type="GO" id="GO:0005524">
    <property type="term" value="F:ATP binding"/>
    <property type="evidence" value="ECO:0007669"/>
    <property type="project" value="UniProtKB-KW"/>
</dbReference>
<evidence type="ECO:0000313" key="14">
    <source>
        <dbReference type="EMBL" id="GHB76282.1"/>
    </source>
</evidence>
<evidence type="ECO:0000256" key="9">
    <source>
        <dbReference type="PROSITE-ProRule" id="PRU00339"/>
    </source>
</evidence>
<sequence>MKILYAVMLTLLVTLCVYGQSSPSPKDTTYVFNLLKKGEAVEKKNITDALAFYRKAFAYSKKTNNTKGYFDSVRLLAYALNNLGQHDEALKIAKGALRKARQDTSKRNIGLSHFAIASTSLYTGDYETAIANYKEAAGYLRATGNKANEAAINQNLGYIYAEQHMFGKAIEYYRKSLAYDTTASDRRAVAVDYFSIGVALDSDGKISESKKFYLKALEYVDQENDLDFMISIYNNISGQYNREARYDSAMYYQKEALRMSRELGSPRHELHLLAMMAETQNLLKNYSEATRLLDQSHAIAQKSNASLREFRNIYAEYATASEGRGDYKAATRWLNKYVESNDSLITQDNKELLQDYEVKLKKAESAQQLAEKERQIDQLEFKSERQKFWLLVAALAGFVVMGGLLFAYLYAHQRRLAANSALVAAQRENELAIVQSELQGQKKERLRISKEMHDDLGASLTAIGLLSEVAKRRMGAETTPEIEKISSISAEMVTAMNEIIWSLNNKNDSLNGLIAYTRSYASEFIENTNLILRTNVEESPYELTMRGADRRNVFLTVKEALNNVVKHAQATKVTLTILPEKDRLRIEVADDGRGFVAKSEPGTRNGLGNMKDRMREVGGECEIIPSTRGTCVKITYPYPQAPKDKIMQMKYSE</sequence>
<dbReference type="Pfam" id="PF02518">
    <property type="entry name" value="HATPase_c"/>
    <property type="match status" value="1"/>
</dbReference>
<gene>
    <name evidence="14" type="ORF">GCM10007390_32730</name>
</gene>
<evidence type="ECO:0000256" key="3">
    <source>
        <dbReference type="ARBA" id="ARBA00022553"/>
    </source>
</evidence>
<dbReference type="SUPFAM" id="SSF55874">
    <property type="entry name" value="ATPase domain of HSP90 chaperone/DNA topoisomerase II/histidine kinase"/>
    <property type="match status" value="1"/>
</dbReference>
<evidence type="ECO:0000256" key="11">
    <source>
        <dbReference type="SAM" id="Phobius"/>
    </source>
</evidence>
<feature type="chain" id="PRO_5035300186" description="histidine kinase" evidence="12">
    <location>
        <begin position="20"/>
        <end position="653"/>
    </location>
</feature>
<keyword evidence="4" id="KW-0808">Transferase</keyword>
<keyword evidence="5" id="KW-0547">Nucleotide-binding</keyword>
<dbReference type="Gene3D" id="3.30.565.10">
    <property type="entry name" value="Histidine kinase-like ATPase, C-terminal domain"/>
    <property type="match status" value="1"/>
</dbReference>
<dbReference type="InterPro" id="IPR050482">
    <property type="entry name" value="Sensor_HK_TwoCompSys"/>
</dbReference>
<dbReference type="AlphaFoldDB" id="A0A8J3GAS4"/>
<evidence type="ECO:0000313" key="15">
    <source>
        <dbReference type="Proteomes" id="UP000598271"/>
    </source>
</evidence>
<evidence type="ECO:0000256" key="8">
    <source>
        <dbReference type="ARBA" id="ARBA00023012"/>
    </source>
</evidence>
<dbReference type="GO" id="GO:0046983">
    <property type="term" value="F:protein dimerization activity"/>
    <property type="evidence" value="ECO:0007669"/>
    <property type="project" value="InterPro"/>
</dbReference>
<keyword evidence="3" id="KW-0597">Phosphoprotein</keyword>
<keyword evidence="10" id="KW-0175">Coiled coil</keyword>
<keyword evidence="12" id="KW-0732">Signal</keyword>
<dbReference type="EC" id="2.7.13.3" evidence="2"/>
<dbReference type="SUPFAM" id="SSF81901">
    <property type="entry name" value="HCP-like"/>
    <property type="match status" value="1"/>
</dbReference>
<evidence type="ECO:0000256" key="4">
    <source>
        <dbReference type="ARBA" id="ARBA00022679"/>
    </source>
</evidence>
<dbReference type="InterPro" id="IPR019734">
    <property type="entry name" value="TPR_rpt"/>
</dbReference>
<dbReference type="CDD" id="cd16917">
    <property type="entry name" value="HATPase_UhpB-NarQ-NarX-like"/>
    <property type="match status" value="1"/>
</dbReference>
<keyword evidence="11" id="KW-1133">Transmembrane helix</keyword>
<evidence type="ECO:0000256" key="1">
    <source>
        <dbReference type="ARBA" id="ARBA00000085"/>
    </source>
</evidence>
<keyword evidence="6 14" id="KW-0418">Kinase</keyword>
<feature type="transmembrane region" description="Helical" evidence="11">
    <location>
        <begin position="388"/>
        <end position="411"/>
    </location>
</feature>
<dbReference type="InterPro" id="IPR036890">
    <property type="entry name" value="HATPase_C_sf"/>
</dbReference>
<keyword evidence="11" id="KW-0472">Membrane</keyword>
<evidence type="ECO:0000256" key="5">
    <source>
        <dbReference type="ARBA" id="ARBA00022741"/>
    </source>
</evidence>
<dbReference type="Proteomes" id="UP000598271">
    <property type="component" value="Unassembled WGS sequence"/>
</dbReference>
<evidence type="ECO:0000256" key="10">
    <source>
        <dbReference type="SAM" id="Coils"/>
    </source>
</evidence>
<dbReference type="SUPFAM" id="SSF48452">
    <property type="entry name" value="TPR-like"/>
    <property type="match status" value="2"/>
</dbReference>
<dbReference type="GO" id="GO:0016020">
    <property type="term" value="C:membrane"/>
    <property type="evidence" value="ECO:0007669"/>
    <property type="project" value="InterPro"/>
</dbReference>
<dbReference type="Gene3D" id="1.25.40.10">
    <property type="entry name" value="Tetratricopeptide repeat domain"/>
    <property type="match status" value="2"/>
</dbReference>
<dbReference type="EMBL" id="BMXF01000003">
    <property type="protein sequence ID" value="GHB76282.1"/>
    <property type="molecule type" value="Genomic_DNA"/>
</dbReference>
<dbReference type="GO" id="GO:0000155">
    <property type="term" value="F:phosphorelay sensor kinase activity"/>
    <property type="evidence" value="ECO:0007669"/>
    <property type="project" value="InterPro"/>
</dbReference>
<evidence type="ECO:0000256" key="7">
    <source>
        <dbReference type="ARBA" id="ARBA00022840"/>
    </source>
</evidence>
<proteinExistence type="predicted"/>
<comment type="caution">
    <text evidence="14">The sequence shown here is derived from an EMBL/GenBank/DDBJ whole genome shotgun (WGS) entry which is preliminary data.</text>
</comment>
<dbReference type="Pfam" id="PF13181">
    <property type="entry name" value="TPR_8"/>
    <property type="match status" value="1"/>
</dbReference>
<organism evidence="14 15">
    <name type="scientific">Persicitalea jodogahamensis</name>
    <dbReference type="NCBI Taxonomy" id="402147"/>
    <lineage>
        <taxon>Bacteria</taxon>
        <taxon>Pseudomonadati</taxon>
        <taxon>Bacteroidota</taxon>
        <taxon>Cytophagia</taxon>
        <taxon>Cytophagales</taxon>
        <taxon>Spirosomataceae</taxon>
        <taxon>Persicitalea</taxon>
    </lineage>
</organism>
<dbReference type="InterPro" id="IPR003594">
    <property type="entry name" value="HATPase_dom"/>
</dbReference>
<dbReference type="PANTHER" id="PTHR24421:SF10">
    <property type="entry name" value="NITRATE_NITRITE SENSOR PROTEIN NARQ"/>
    <property type="match status" value="1"/>
</dbReference>
<dbReference type="Gene3D" id="1.20.5.1930">
    <property type="match status" value="1"/>
</dbReference>
<dbReference type="InterPro" id="IPR011990">
    <property type="entry name" value="TPR-like_helical_dom_sf"/>
</dbReference>
<keyword evidence="11" id="KW-0812">Transmembrane</keyword>
<comment type="catalytic activity">
    <reaction evidence="1">
        <text>ATP + protein L-histidine = ADP + protein N-phospho-L-histidine.</text>
        <dbReference type="EC" id="2.7.13.3"/>
    </reaction>
</comment>
<protein>
    <recommendedName>
        <fullName evidence="2">histidine kinase</fullName>
        <ecNumber evidence="2">2.7.13.3</ecNumber>
    </recommendedName>
</protein>